<dbReference type="AlphaFoldDB" id="A0A5C2RQD2"/>
<feature type="region of interest" description="Disordered" evidence="1">
    <location>
        <begin position="711"/>
        <end position="753"/>
    </location>
</feature>
<feature type="compositionally biased region" description="Basic and acidic residues" evidence="1">
    <location>
        <begin position="297"/>
        <end position="323"/>
    </location>
</feature>
<evidence type="ECO:0000256" key="1">
    <source>
        <dbReference type="SAM" id="MobiDB-lite"/>
    </source>
</evidence>
<name>A0A5C2RQD2_9APHY</name>
<feature type="compositionally biased region" description="Basic and acidic residues" evidence="1">
    <location>
        <begin position="256"/>
        <end position="282"/>
    </location>
</feature>
<dbReference type="Proteomes" id="UP000313359">
    <property type="component" value="Unassembled WGS sequence"/>
</dbReference>
<protein>
    <recommendedName>
        <fullName evidence="2">Fungal-type protein kinase domain-containing protein</fullName>
    </recommendedName>
</protein>
<gene>
    <name evidence="3" type="ORF">L227DRAFT_379850</name>
</gene>
<feature type="domain" description="Fungal-type protein kinase" evidence="2">
    <location>
        <begin position="178"/>
        <end position="534"/>
    </location>
</feature>
<dbReference type="PANTHER" id="PTHR38248">
    <property type="entry name" value="FUNK1 6"/>
    <property type="match status" value="1"/>
</dbReference>
<feature type="region of interest" description="Disordered" evidence="1">
    <location>
        <begin position="631"/>
        <end position="682"/>
    </location>
</feature>
<dbReference type="Pfam" id="PF17667">
    <property type="entry name" value="Pkinase_fungal"/>
    <property type="match status" value="1"/>
</dbReference>
<feature type="compositionally biased region" description="Basic and acidic residues" evidence="1">
    <location>
        <begin position="805"/>
        <end position="816"/>
    </location>
</feature>
<keyword evidence="4" id="KW-1185">Reference proteome</keyword>
<dbReference type="OrthoDB" id="2757515at2759"/>
<dbReference type="PANTHER" id="PTHR38248:SF2">
    <property type="entry name" value="FUNK1 11"/>
    <property type="match status" value="1"/>
</dbReference>
<feature type="compositionally biased region" description="Low complexity" evidence="1">
    <location>
        <begin position="907"/>
        <end position="927"/>
    </location>
</feature>
<feature type="compositionally biased region" description="Polar residues" evidence="1">
    <location>
        <begin position="333"/>
        <end position="344"/>
    </location>
</feature>
<feature type="compositionally biased region" description="Low complexity" evidence="1">
    <location>
        <begin position="856"/>
        <end position="883"/>
    </location>
</feature>
<proteinExistence type="predicted"/>
<feature type="region of interest" description="Disordered" evidence="1">
    <location>
        <begin position="256"/>
        <end position="360"/>
    </location>
</feature>
<organism evidence="3 4">
    <name type="scientific">Lentinus tigrinus ALCF2SS1-6</name>
    <dbReference type="NCBI Taxonomy" id="1328759"/>
    <lineage>
        <taxon>Eukaryota</taxon>
        <taxon>Fungi</taxon>
        <taxon>Dikarya</taxon>
        <taxon>Basidiomycota</taxon>
        <taxon>Agaricomycotina</taxon>
        <taxon>Agaricomycetes</taxon>
        <taxon>Polyporales</taxon>
        <taxon>Polyporaceae</taxon>
        <taxon>Lentinus</taxon>
    </lineage>
</organism>
<evidence type="ECO:0000259" key="2">
    <source>
        <dbReference type="Pfam" id="PF17667"/>
    </source>
</evidence>
<accession>A0A5C2RQD2</accession>
<feature type="compositionally biased region" description="Basic and acidic residues" evidence="1">
    <location>
        <begin position="641"/>
        <end position="652"/>
    </location>
</feature>
<dbReference type="InterPro" id="IPR011009">
    <property type="entry name" value="Kinase-like_dom_sf"/>
</dbReference>
<feature type="compositionally biased region" description="Basic and acidic residues" evidence="1">
    <location>
        <begin position="711"/>
        <end position="728"/>
    </location>
</feature>
<dbReference type="SUPFAM" id="SSF56112">
    <property type="entry name" value="Protein kinase-like (PK-like)"/>
    <property type="match status" value="1"/>
</dbReference>
<dbReference type="InterPro" id="IPR040976">
    <property type="entry name" value="Pkinase_fungal"/>
</dbReference>
<evidence type="ECO:0000313" key="4">
    <source>
        <dbReference type="Proteomes" id="UP000313359"/>
    </source>
</evidence>
<feature type="region of interest" description="Disordered" evidence="1">
    <location>
        <begin position="771"/>
        <end position="957"/>
    </location>
</feature>
<reference evidence="3" key="1">
    <citation type="journal article" date="2018" name="Genome Biol. Evol.">
        <title>Genomics and development of Lentinus tigrinus, a white-rot wood-decaying mushroom with dimorphic fruiting bodies.</title>
        <authorList>
            <person name="Wu B."/>
            <person name="Xu Z."/>
            <person name="Knudson A."/>
            <person name="Carlson A."/>
            <person name="Chen N."/>
            <person name="Kovaka S."/>
            <person name="LaButti K."/>
            <person name="Lipzen A."/>
            <person name="Pennachio C."/>
            <person name="Riley R."/>
            <person name="Schakwitz W."/>
            <person name="Umezawa K."/>
            <person name="Ohm R.A."/>
            <person name="Grigoriev I.V."/>
            <person name="Nagy L.G."/>
            <person name="Gibbons J."/>
            <person name="Hibbett D."/>
        </authorList>
    </citation>
    <scope>NUCLEOTIDE SEQUENCE [LARGE SCALE GENOMIC DNA]</scope>
    <source>
        <strain evidence="3">ALCF2SS1-6</strain>
    </source>
</reference>
<sequence>MSYAERLFSYQHRSAIFFLLVNSDMFRVMRWDRSGVVVSEAVDYVGSIEGTKALLEVTYAFAKLSRMMKGVDTTSARLVEGSCGWERMDLLAQPSPHDLDSAEAWFDGPIHEVFRDEEAGVTFGCLSGKSNLHHDPTCLCSGHKEPHPVVPVFSHVRQMFHDSLVEGFPRYRLMVDGEEYLVAKHVSLGFGMVGRGTRGYIALEWKTQRFVFLKDCWRPGYTGVEMEAEILSKLNKAGVVHVPTVVRYGDVYDKVEGEDEPRRQETEASRFHPGRGDKKVDTDLPPFQETVTPPAEPQKKMTDYVKNVEWKPDAAEPAQDKARTVPLPKPDNCTDNVTETSDQASDVDPPAAGSAATLPTKLDFGSSADVTVTPPSTGVRGTKRKLDVFLAGLKRKPGEGLRHMVHTRSVVKEIGLPLTAFTSSRQFVRILYNCITAHAAAYELCGYMHRDVSAGNMLIYPTIILGKDGKYGVSWEGLLTDWELAKHSGKKTAMQPQRTGTWHFMSAYLLLNPNEPTTIADELEAFLHVLIYGCIRRVRSSLDTIHEFLTDYFSGVSFDPLYKQSSVPSSKREAIVNGEGLTFTTRPIVFSTPDGKITTRHPLNSLITELLEIFHSRYAILKWEDVSKVEPESPLPSRQTKHADPWLTRHEGASGVLYGRTSRRKKAESSNPPRLVKPPTPEMYDNVESLSDHATIADIFRVFSMDPKWPSDDVIPDRQAEPKTEKARQQAPAAAAATKRDVSPIPEADEPEDVPICDAGEAEKLEGGSFVADVPDVPGADPLSLPAASPEANLEDFDVITARKTGRDEPDVPLERPRKRRRKDPVVLEAEANMLPQDDASNSELPTRRVTRSRSAANVAAAVAAPGAPAAAGPATGKATTVAQSTRVTRSKSGKLPNKNVIGDRPGASAPTTRRGGRTRAAAAERTQPASKPRRRGAASESTANAVAGPSRRTRRS</sequence>
<dbReference type="EMBL" id="ML122315">
    <property type="protein sequence ID" value="RPD53822.1"/>
    <property type="molecule type" value="Genomic_DNA"/>
</dbReference>
<evidence type="ECO:0000313" key="3">
    <source>
        <dbReference type="EMBL" id="RPD53822.1"/>
    </source>
</evidence>